<dbReference type="RefSeq" id="WP_380844209.1">
    <property type="nucleotide sequence ID" value="NZ_JBHSFP010000019.1"/>
</dbReference>
<accession>A0ABV9CMH5</accession>
<evidence type="ECO:0000313" key="12">
    <source>
        <dbReference type="Proteomes" id="UP001596004"/>
    </source>
</evidence>
<dbReference type="InterPro" id="IPR017896">
    <property type="entry name" value="4Fe4S_Fe-S-bd"/>
</dbReference>
<evidence type="ECO:0000259" key="9">
    <source>
        <dbReference type="Pfam" id="PF11870"/>
    </source>
</evidence>
<dbReference type="InterPro" id="IPR024569">
    <property type="entry name" value="LutB_C"/>
</dbReference>
<organism evidence="11 12">
    <name type="scientific">Sphaerisporangium dianthi</name>
    <dbReference type="NCBI Taxonomy" id="1436120"/>
    <lineage>
        <taxon>Bacteria</taxon>
        <taxon>Bacillati</taxon>
        <taxon>Actinomycetota</taxon>
        <taxon>Actinomycetes</taxon>
        <taxon>Streptosporangiales</taxon>
        <taxon>Streptosporangiaceae</taxon>
        <taxon>Sphaerisporangium</taxon>
    </lineage>
</organism>
<dbReference type="Pfam" id="PF13183">
    <property type="entry name" value="Fer4_8"/>
    <property type="match status" value="1"/>
</dbReference>
<dbReference type="InterPro" id="IPR009051">
    <property type="entry name" value="Helical_ferredxn"/>
</dbReference>
<dbReference type="Pfam" id="PF02589">
    <property type="entry name" value="LUD_dom"/>
    <property type="match status" value="1"/>
</dbReference>
<dbReference type="SUPFAM" id="SSF100950">
    <property type="entry name" value="NagB/RpiA/CoA transferase-like"/>
    <property type="match status" value="1"/>
</dbReference>
<feature type="domain" description="Lactate utilization protein B C-terminal" evidence="9">
    <location>
        <begin position="386"/>
        <end position="457"/>
    </location>
</feature>
<evidence type="ECO:0000256" key="7">
    <source>
        <dbReference type="ARBA" id="ARBA00023014"/>
    </source>
</evidence>
<proteinExistence type="predicted"/>
<dbReference type="PANTHER" id="PTHR47153">
    <property type="entry name" value="LACTATE UTILIZATION PROTEIN B"/>
    <property type="match status" value="1"/>
</dbReference>
<reference evidence="12" key="1">
    <citation type="journal article" date="2019" name="Int. J. Syst. Evol. Microbiol.">
        <title>The Global Catalogue of Microorganisms (GCM) 10K type strain sequencing project: providing services to taxonomists for standard genome sequencing and annotation.</title>
        <authorList>
            <consortium name="The Broad Institute Genomics Platform"/>
            <consortium name="The Broad Institute Genome Sequencing Center for Infectious Disease"/>
            <person name="Wu L."/>
            <person name="Ma J."/>
        </authorList>
    </citation>
    <scope>NUCLEOTIDE SEQUENCE [LARGE SCALE GENOMIC DNA]</scope>
    <source>
        <strain evidence="12">CGMCC 4.7132</strain>
    </source>
</reference>
<dbReference type="Proteomes" id="UP001596004">
    <property type="component" value="Unassembled WGS sequence"/>
</dbReference>
<dbReference type="Gene3D" id="3.40.50.10420">
    <property type="entry name" value="NagB/RpiA/CoA transferase-like"/>
    <property type="match status" value="1"/>
</dbReference>
<protein>
    <submittedName>
        <fullName evidence="11">Lactate utilization protein B</fullName>
    </submittedName>
</protein>
<keyword evidence="7" id="KW-0411">Iron-sulfur</keyword>
<evidence type="ECO:0000256" key="6">
    <source>
        <dbReference type="ARBA" id="ARBA00023004"/>
    </source>
</evidence>
<dbReference type="PANTHER" id="PTHR47153:SF2">
    <property type="entry name" value="LACTATE UTILIZATION PROTEIN B"/>
    <property type="match status" value="1"/>
</dbReference>
<evidence type="ECO:0000256" key="2">
    <source>
        <dbReference type="ARBA" id="ARBA00022485"/>
    </source>
</evidence>
<dbReference type="Gene3D" id="1.10.1060.10">
    <property type="entry name" value="Alpha-helical ferredoxin"/>
    <property type="match status" value="1"/>
</dbReference>
<keyword evidence="12" id="KW-1185">Reference proteome</keyword>
<dbReference type="InterPro" id="IPR024185">
    <property type="entry name" value="FTHF_cligase-like_sf"/>
</dbReference>
<feature type="domain" description="LUD" evidence="8">
    <location>
        <begin position="66"/>
        <end position="280"/>
    </location>
</feature>
<keyword evidence="5" id="KW-0249">Electron transport</keyword>
<dbReference type="InterPro" id="IPR004452">
    <property type="entry name" value="LutB/LldF"/>
</dbReference>
<dbReference type="InterPro" id="IPR017900">
    <property type="entry name" value="4Fe4S_Fe_S_CS"/>
</dbReference>
<comment type="caution">
    <text evidence="11">The sequence shown here is derived from an EMBL/GenBank/DDBJ whole genome shotgun (WGS) entry which is preliminary data.</text>
</comment>
<keyword evidence="4" id="KW-0677">Repeat</keyword>
<keyword evidence="6" id="KW-0408">Iron</keyword>
<feature type="domain" description="4Fe-4S ferredoxin-type" evidence="10">
    <location>
        <begin position="305"/>
        <end position="374"/>
    </location>
</feature>
<name>A0ABV9CMH5_9ACTN</name>
<evidence type="ECO:0000256" key="5">
    <source>
        <dbReference type="ARBA" id="ARBA00022982"/>
    </source>
</evidence>
<dbReference type="InterPro" id="IPR037171">
    <property type="entry name" value="NagB/RpiA_transferase-like"/>
</dbReference>
<evidence type="ECO:0000256" key="3">
    <source>
        <dbReference type="ARBA" id="ARBA00022723"/>
    </source>
</evidence>
<evidence type="ECO:0000313" key="11">
    <source>
        <dbReference type="EMBL" id="MFC4534037.1"/>
    </source>
</evidence>
<dbReference type="Pfam" id="PF11870">
    <property type="entry name" value="LutB_C"/>
    <property type="match status" value="1"/>
</dbReference>
<keyword evidence="2" id="KW-0004">4Fe-4S</keyword>
<evidence type="ECO:0000259" key="10">
    <source>
        <dbReference type="Pfam" id="PF13183"/>
    </source>
</evidence>
<evidence type="ECO:0000256" key="1">
    <source>
        <dbReference type="ARBA" id="ARBA00022448"/>
    </source>
</evidence>
<keyword evidence="1" id="KW-0813">Transport</keyword>
<dbReference type="InterPro" id="IPR003741">
    <property type="entry name" value="LUD_dom"/>
</dbReference>
<dbReference type="EMBL" id="JBHSFP010000019">
    <property type="protein sequence ID" value="MFC4534037.1"/>
    <property type="molecule type" value="Genomic_DNA"/>
</dbReference>
<evidence type="ECO:0000259" key="8">
    <source>
        <dbReference type="Pfam" id="PF02589"/>
    </source>
</evidence>
<sequence>MPSFPRNAEKALADSQLRFNLRKATHTIRARRGAVVSELPDWHELRAAGRSIKDDVLRNLDRYLVQAEEAVVRAGGHVHWASDAAEANRIVTGLVKATGETRVMKVKSMVTQEIGLNEALEREGVTAYETDLAELIVQLGDDWPSHILVPAIHRNRSEIREIFMEHMGEWGRPAPEGLSDDPHALADAARLHLRERFLSTKVGVSGANFLIAETGTLVVLESEGNGRMCLTLPQTLISVVGIEKILPTWRDLEVFLQLLPRSSTGERMNPYTSMWAGATEGQEFHLVLLDNGRTKVLADEIGRQALRCIRCSACLNVCPVYERVGGHAYGSVYPGPIGAILTPLMRGMESELDASLPYASSLCGACYDVCPVAIDIPEVLVHLRSKAPHAPAERAGLGAAGWVLGRSVRLRTAQRLAAHLRGLVPKTRLPGPGAAWTATRDVPEVPPESFRDWWRRTQEGGR</sequence>
<evidence type="ECO:0000256" key="4">
    <source>
        <dbReference type="ARBA" id="ARBA00022737"/>
    </source>
</evidence>
<dbReference type="PROSITE" id="PS00198">
    <property type="entry name" value="4FE4S_FER_1"/>
    <property type="match status" value="1"/>
</dbReference>
<keyword evidence="3" id="KW-0479">Metal-binding</keyword>
<dbReference type="SUPFAM" id="SSF54862">
    <property type="entry name" value="4Fe-4S ferredoxins"/>
    <property type="match status" value="1"/>
</dbReference>
<gene>
    <name evidence="11" type="ORF">ACFO60_25015</name>
</gene>